<evidence type="ECO:0000259" key="2">
    <source>
        <dbReference type="Pfam" id="PF22893"/>
    </source>
</evidence>
<dbReference type="PANTHER" id="PTHR38886:SF1">
    <property type="entry name" value="NACHT-NTPASE AND P-LOOP NTPASES N-TERMINAL DOMAIN-CONTAINING PROTEIN"/>
    <property type="match status" value="1"/>
</dbReference>
<keyword evidence="4" id="KW-1185">Reference proteome</keyword>
<evidence type="ECO:0000313" key="3">
    <source>
        <dbReference type="EMBL" id="KAK0622385.1"/>
    </source>
</evidence>
<gene>
    <name evidence="3" type="ORF">B0T14DRAFT_601161</name>
</gene>
<evidence type="ECO:0000256" key="1">
    <source>
        <dbReference type="SAM" id="Phobius"/>
    </source>
</evidence>
<keyword evidence="1" id="KW-0472">Membrane</keyword>
<dbReference type="PANTHER" id="PTHR38886">
    <property type="entry name" value="SESA DOMAIN-CONTAINING PROTEIN"/>
    <property type="match status" value="1"/>
</dbReference>
<dbReference type="InterPro" id="IPR054464">
    <property type="entry name" value="ULD_fung"/>
</dbReference>
<proteinExistence type="predicted"/>
<dbReference type="AlphaFoldDB" id="A0AA40C2B2"/>
<evidence type="ECO:0000313" key="4">
    <source>
        <dbReference type="Proteomes" id="UP001175000"/>
    </source>
</evidence>
<dbReference type="EMBL" id="JAULSU010000003">
    <property type="protein sequence ID" value="KAK0622385.1"/>
    <property type="molecule type" value="Genomic_DNA"/>
</dbReference>
<dbReference type="Proteomes" id="UP001175000">
    <property type="component" value="Unassembled WGS sequence"/>
</dbReference>
<dbReference type="Pfam" id="PF22893">
    <property type="entry name" value="ULD_2"/>
    <property type="match status" value="1"/>
</dbReference>
<keyword evidence="1" id="KW-1133">Transmembrane helix</keyword>
<name>A0AA40C2B2_9PEZI</name>
<keyword evidence="1" id="KW-0812">Transmembrane</keyword>
<feature type="transmembrane region" description="Helical" evidence="1">
    <location>
        <begin position="245"/>
        <end position="270"/>
    </location>
</feature>
<accession>A0AA40C2B2</accession>
<organism evidence="3 4">
    <name type="scientific">Immersiella caudata</name>
    <dbReference type="NCBI Taxonomy" id="314043"/>
    <lineage>
        <taxon>Eukaryota</taxon>
        <taxon>Fungi</taxon>
        <taxon>Dikarya</taxon>
        <taxon>Ascomycota</taxon>
        <taxon>Pezizomycotina</taxon>
        <taxon>Sordariomycetes</taxon>
        <taxon>Sordariomycetidae</taxon>
        <taxon>Sordariales</taxon>
        <taxon>Lasiosphaeriaceae</taxon>
        <taxon>Immersiella</taxon>
    </lineage>
</organism>
<reference evidence="3" key="1">
    <citation type="submission" date="2023-06" db="EMBL/GenBank/DDBJ databases">
        <title>Genome-scale phylogeny and comparative genomics of the fungal order Sordariales.</title>
        <authorList>
            <consortium name="Lawrence Berkeley National Laboratory"/>
            <person name="Hensen N."/>
            <person name="Bonometti L."/>
            <person name="Westerberg I."/>
            <person name="Brannstrom I.O."/>
            <person name="Guillou S."/>
            <person name="Cros-Aarteil S."/>
            <person name="Calhoun S."/>
            <person name="Haridas S."/>
            <person name="Kuo A."/>
            <person name="Mondo S."/>
            <person name="Pangilinan J."/>
            <person name="Riley R."/>
            <person name="Labutti K."/>
            <person name="Andreopoulos B."/>
            <person name="Lipzen A."/>
            <person name="Chen C."/>
            <person name="Yanf M."/>
            <person name="Daum C."/>
            <person name="Ng V."/>
            <person name="Clum A."/>
            <person name="Steindorff A."/>
            <person name="Ohm R."/>
            <person name="Martin F."/>
            <person name="Silar P."/>
            <person name="Natvig D."/>
            <person name="Lalanne C."/>
            <person name="Gautier V."/>
            <person name="Ament-Velasquez S.L."/>
            <person name="Kruys A."/>
            <person name="Hutchinson M.I."/>
            <person name="Powell A.J."/>
            <person name="Barry K."/>
            <person name="Miller A.N."/>
            <person name="Grigoriev I.V."/>
            <person name="Debuchy R."/>
            <person name="Gladieux P."/>
            <person name="Thoren M.H."/>
            <person name="Johannesson H."/>
        </authorList>
    </citation>
    <scope>NUCLEOTIDE SEQUENCE</scope>
    <source>
        <strain evidence="3">CBS 606.72</strain>
    </source>
</reference>
<comment type="caution">
    <text evidence="3">The sequence shown here is derived from an EMBL/GenBank/DDBJ whole genome shotgun (WGS) entry which is preliminary data.</text>
</comment>
<feature type="domain" description="Ubiquitin-like" evidence="2">
    <location>
        <begin position="286"/>
        <end position="344"/>
    </location>
</feature>
<sequence>MAAVPIGLSFGDVVAAIKLCRNISRALSDHHGAPHAYQSIAADINSLVWALEEVRKLQLRPEHHQYVDALRDRTERIHQVLARINKNLEKHEGDIGGAHAESGWRQHPLAKARWALKSQPSIEQYRKDLEYESLGLKLVIHGLNLRISMEAERTGNQVLSLLERYQQDFADIKNSLHNLRPNEGVSSRSAWRQAQTPAKSMPVTFGARINTTSAEILNDNDDDDMLPVDWYMATSNDDNDERQRILLVLALFTVFYDSINAIFLLALVAFPMLRLVPRSVTLLLPDNVCITDPLGRPFSRPIDFFRTWDYVELFLKHAFASGVPGAAKVEKGQFRIFDIRDPDQNTTKMSEVQVSTVSTRTNSQHMQTMWTLVPLIRQPLL</sequence>
<protein>
    <recommendedName>
        <fullName evidence="2">Ubiquitin-like domain-containing protein</fullName>
    </recommendedName>
</protein>